<feature type="transmembrane region" description="Helical" evidence="7">
    <location>
        <begin position="21"/>
        <end position="49"/>
    </location>
</feature>
<dbReference type="EMBL" id="OFTC01000038">
    <property type="protein sequence ID" value="SOZ39288.1"/>
    <property type="molecule type" value="Genomic_DNA"/>
</dbReference>
<evidence type="ECO:0000313" key="9">
    <source>
        <dbReference type="EMBL" id="SOZ39288.1"/>
    </source>
</evidence>
<feature type="region of interest" description="Disordered" evidence="6">
    <location>
        <begin position="491"/>
        <end position="516"/>
    </location>
</feature>
<feature type="transmembrane region" description="Helical" evidence="7">
    <location>
        <begin position="55"/>
        <end position="73"/>
    </location>
</feature>
<reference evidence="9 10" key="1">
    <citation type="submission" date="2018-01" db="EMBL/GenBank/DDBJ databases">
        <authorList>
            <person name="Clerissi C."/>
        </authorList>
    </citation>
    <scope>NUCLEOTIDE SEQUENCE [LARGE SCALE GENOMIC DNA]</scope>
    <source>
        <strain evidence="9">Cupriavidus taiwanensis STM 6082</strain>
    </source>
</reference>
<dbReference type="PANTHER" id="PTHR43495:SF5">
    <property type="entry name" value="GAMMA-AMINOBUTYRIC ACID PERMEASE"/>
    <property type="match status" value="1"/>
</dbReference>
<keyword evidence="5 7" id="KW-0472">Membrane</keyword>
<dbReference type="Pfam" id="PF00324">
    <property type="entry name" value="AA_permease"/>
    <property type="match status" value="1"/>
</dbReference>
<feature type="domain" description="Amino acid permease/ SLC12A" evidence="8">
    <location>
        <begin position="26"/>
        <end position="315"/>
    </location>
</feature>
<accession>A0ABY1V9V6</accession>
<evidence type="ECO:0000256" key="4">
    <source>
        <dbReference type="ARBA" id="ARBA00022989"/>
    </source>
</evidence>
<comment type="subcellular location">
    <subcellularLocation>
        <location evidence="1">Membrane</location>
        <topology evidence="1">Multi-pass membrane protein</topology>
    </subcellularLocation>
</comment>
<sequence>MDKKQSFQQIVERERGLKRTLNAGQMAMIAIGGAIGTGLFLGSGFAIGFAGPSVLLSYAIGAAIALILMGCLAEMTVAHPTSGSFGAYAEHYVSPWAGFLVRYAYWACIVLAVGTEVTATALYMKYWFPAVPGWFWIAGFSAALVLVNALSVSIFGVVEYWFSVIKIAAIVGFILIGAYVVFGAPASVAGSAEGAVAGFHHYTTHGGFFPKGLWGMWVAVIVSIFSYLSIEMIAVAAGEAEDPEHAITRAFRSTMIRLVLFYLLTLALMLAIVPWTAAGREESPFVKVMEAINIPGAAGVINFVVLVAALSSMNSHHADDVQPVARGLRARPLRSCQPARRADVGAAGVDARHRAGDRAEHCLSRCLVHADDGGIDVRGPVHVDDDLCHTLLLPPQVGGARPWSAAVPHEGLPGTDSPGRRPDARHHGNHHVHGRVPHDNALRCTVASAVERGVLWLVCEGHAGRTAGAARGLISSGRSSSICRNAVIDVGRSPRSRSPGLGQRSQDGGVSHAQRV</sequence>
<keyword evidence="10" id="KW-1185">Reference proteome</keyword>
<evidence type="ECO:0000256" key="6">
    <source>
        <dbReference type="SAM" id="MobiDB-lite"/>
    </source>
</evidence>
<feature type="transmembrane region" description="Helical" evidence="7">
    <location>
        <begin position="291"/>
        <end position="310"/>
    </location>
</feature>
<evidence type="ECO:0000259" key="8">
    <source>
        <dbReference type="Pfam" id="PF00324"/>
    </source>
</evidence>
<gene>
    <name evidence="9" type="ORF">CBM2605_B150067</name>
</gene>
<feature type="region of interest" description="Disordered" evidence="6">
    <location>
        <begin position="405"/>
        <end position="436"/>
    </location>
</feature>
<feature type="transmembrane region" description="Helical" evidence="7">
    <location>
        <begin position="258"/>
        <end position="279"/>
    </location>
</feature>
<dbReference type="InterPro" id="IPR004841">
    <property type="entry name" value="AA-permease/SLC12A_dom"/>
</dbReference>
<evidence type="ECO:0000313" key="10">
    <source>
        <dbReference type="Proteomes" id="UP000256710"/>
    </source>
</evidence>
<keyword evidence="2" id="KW-0813">Transport</keyword>
<organism evidence="9 10">
    <name type="scientific">Cupriavidus neocaledonicus</name>
    <dbReference type="NCBI Taxonomy" id="1040979"/>
    <lineage>
        <taxon>Bacteria</taxon>
        <taxon>Pseudomonadati</taxon>
        <taxon>Pseudomonadota</taxon>
        <taxon>Betaproteobacteria</taxon>
        <taxon>Burkholderiales</taxon>
        <taxon>Burkholderiaceae</taxon>
        <taxon>Cupriavidus</taxon>
    </lineage>
</organism>
<name>A0ABY1V9V6_9BURK</name>
<keyword evidence="3 7" id="KW-0812">Transmembrane</keyword>
<protein>
    <recommendedName>
        <fullName evidence="8">Amino acid permease/ SLC12A domain-containing protein</fullName>
    </recommendedName>
</protein>
<dbReference type="Proteomes" id="UP000256710">
    <property type="component" value="Unassembled WGS sequence"/>
</dbReference>
<evidence type="ECO:0000256" key="7">
    <source>
        <dbReference type="SAM" id="Phobius"/>
    </source>
</evidence>
<feature type="transmembrane region" description="Helical" evidence="7">
    <location>
        <begin position="164"/>
        <end position="182"/>
    </location>
</feature>
<feature type="transmembrane region" description="Helical" evidence="7">
    <location>
        <begin position="214"/>
        <end position="237"/>
    </location>
</feature>
<evidence type="ECO:0000256" key="3">
    <source>
        <dbReference type="ARBA" id="ARBA00022692"/>
    </source>
</evidence>
<feature type="transmembrane region" description="Helical" evidence="7">
    <location>
        <begin position="134"/>
        <end position="157"/>
    </location>
</feature>
<evidence type="ECO:0000256" key="1">
    <source>
        <dbReference type="ARBA" id="ARBA00004141"/>
    </source>
</evidence>
<dbReference type="PROSITE" id="PS00218">
    <property type="entry name" value="AMINO_ACID_PERMEASE_1"/>
    <property type="match status" value="1"/>
</dbReference>
<comment type="caution">
    <text evidence="9">The sequence shown here is derived from an EMBL/GenBank/DDBJ whole genome shotgun (WGS) entry which is preliminary data.</text>
</comment>
<feature type="transmembrane region" description="Helical" evidence="7">
    <location>
        <begin position="103"/>
        <end position="128"/>
    </location>
</feature>
<evidence type="ECO:0000256" key="2">
    <source>
        <dbReference type="ARBA" id="ARBA00022448"/>
    </source>
</evidence>
<dbReference type="Gene3D" id="1.20.1740.10">
    <property type="entry name" value="Amino acid/polyamine transporter I"/>
    <property type="match status" value="1"/>
</dbReference>
<evidence type="ECO:0000256" key="5">
    <source>
        <dbReference type="ARBA" id="ARBA00023136"/>
    </source>
</evidence>
<dbReference type="InterPro" id="IPR004840">
    <property type="entry name" value="Amino_acid_permease_CS"/>
</dbReference>
<keyword evidence="4 7" id="KW-1133">Transmembrane helix</keyword>
<dbReference type="PANTHER" id="PTHR43495">
    <property type="entry name" value="GABA PERMEASE"/>
    <property type="match status" value="1"/>
</dbReference>
<proteinExistence type="predicted"/>